<comment type="caution">
    <text evidence="1">The sequence shown here is derived from an EMBL/GenBank/DDBJ whole genome shotgun (WGS) entry which is preliminary data.</text>
</comment>
<reference evidence="1 2" key="1">
    <citation type="submission" date="2020-01" db="EMBL/GenBank/DDBJ databases">
        <title>Insect and environment-associated Actinomycetes.</title>
        <authorList>
            <person name="Currrie C."/>
            <person name="Chevrette M."/>
            <person name="Carlson C."/>
            <person name="Stubbendieck R."/>
            <person name="Wendt-Pienkowski E."/>
        </authorList>
    </citation>
    <scope>NUCLEOTIDE SEQUENCE [LARGE SCALE GENOMIC DNA]</scope>
    <source>
        <strain evidence="1 2">SID10258</strain>
    </source>
</reference>
<dbReference type="Proteomes" id="UP000475532">
    <property type="component" value="Unassembled WGS sequence"/>
</dbReference>
<protein>
    <submittedName>
        <fullName evidence="1">Uncharacterized protein</fullName>
    </submittedName>
</protein>
<proteinExistence type="predicted"/>
<evidence type="ECO:0000313" key="2">
    <source>
        <dbReference type="Proteomes" id="UP000475532"/>
    </source>
</evidence>
<accession>A0A6L9QC16</accession>
<dbReference type="AlphaFoldDB" id="A0A6L9QC16"/>
<name>A0A6L9QC16_9ACTN</name>
<evidence type="ECO:0000313" key="1">
    <source>
        <dbReference type="EMBL" id="NEA22586.1"/>
    </source>
</evidence>
<dbReference type="EMBL" id="JAAGLI010000213">
    <property type="protein sequence ID" value="NEA22586.1"/>
    <property type="molecule type" value="Genomic_DNA"/>
</dbReference>
<organism evidence="1 2">
    <name type="scientific">Actinomadura bangladeshensis</name>
    <dbReference type="NCBI Taxonomy" id="453573"/>
    <lineage>
        <taxon>Bacteria</taxon>
        <taxon>Bacillati</taxon>
        <taxon>Actinomycetota</taxon>
        <taxon>Actinomycetes</taxon>
        <taxon>Streptosporangiales</taxon>
        <taxon>Thermomonosporaceae</taxon>
        <taxon>Actinomadura</taxon>
    </lineage>
</organism>
<dbReference type="RefSeq" id="WP_163054323.1">
    <property type="nucleotide sequence ID" value="NZ_JAAGLI010000213.1"/>
</dbReference>
<gene>
    <name evidence="1" type="ORF">G3I70_08790</name>
</gene>
<sequence>MRAERAEALGGRYVELEDDDGNVLARIPRMAFWDAKTYEDIVVSGEVSGDMATLERIMDEDEFAKLKALNLELGDMRDLLEEVMRDIKDPESQGSSGR</sequence>